<dbReference type="Gene3D" id="3.40.50.620">
    <property type="entry name" value="HUPs"/>
    <property type="match status" value="1"/>
</dbReference>
<dbReference type="Gene3D" id="3.90.1150.10">
    <property type="entry name" value="Aspartate Aminotransferase, domain 1"/>
    <property type="match status" value="1"/>
</dbReference>
<evidence type="ECO:0000313" key="4">
    <source>
        <dbReference type="Proteomes" id="UP000274131"/>
    </source>
</evidence>
<keyword evidence="4" id="KW-1185">Reference proteome</keyword>
<dbReference type="WBParaSite" id="EVEC_0000210901-mRNA-1">
    <property type="protein sequence ID" value="EVEC_0000210901-mRNA-1"/>
    <property type="gene ID" value="EVEC_0000210901"/>
</dbReference>
<dbReference type="OrthoDB" id="420046at2759"/>
<dbReference type="EMBL" id="UXUI01007270">
    <property type="protein sequence ID" value="VDD86674.1"/>
    <property type="molecule type" value="Genomic_DNA"/>
</dbReference>
<sequence>MVDRSFGEKVPKFSDIHRTESDTQTDTNILDWIRNNEIGSDAVIETPFGLRKVCYCDYTGSGRSILDIENYIKAEVLPLYGNTHSSITVTSEQTTLFLSEARDVIRNYVGAGDQDAVLFVGSGATAAVELLVHLLDLSAVVVVHGIQEHHSNLLPWTEISQESFAVRETEAGDIDVVELCSVLTLIREKYGQNMTILGCFTAASNITGIIMNVEEVNAILIKWGCITIWDYASAAPYVDINVNSKTPKGAVFFSGHKFVGGVQTPGVLVVKKYLVKSKHPKRIGGGTFKVSATSRSYLKNVEYREEGGTPDAVGAVRLALAFKLKAAVGHEMIISLEEEISRLVIEFFSRYENVILLGSPRVTSRLAVFSFLIRDPKSGLFYHHNYISALLNDLFGIQSRSGCACAGPYAHHLLGIKEELALKYHACLMEDVRLDRDHLRRQIEYSDKEMLRPGFTRISIPFFASVNFVLEAIGFVAENAKRFMIQYHLNCETAEWHHIRQRVFRSRKWLGFVKFSSDGLKMKKFGGCITEGVSSNIKDLKVSAEQLALDNKFLFIFIYKVADGRNVLDDETRNLRWFLMTSEVSEERTGIKVQYSKVPFEPKKYEWSDGLKRNYPSCSPKMLINDDISFCGAGICYTCAEFPEKDWSSEDWNKCTIVKRRENSSKEEIQSEPWVRPPTNLYKKAVYAIQSCNMIQDGDRILVCLSAYNPRPLIDYCRSLNIDYFYEEQDIIGEAAKLKTCRSICGYCSRMKRGRLTSAATLHGYNVLAMGHHLDDLAETFLMSAFQNGSISTMKAQYTVRYEAPVKILYPLLHRLKQILASYELIYPHLFDSLRSALHPLMMVDAAQTSGMRKMAIENITRTYLNRENQKDEDKGKS</sequence>
<dbReference type="InterPro" id="IPR015422">
    <property type="entry name" value="PyrdxlP-dep_Trfase_small"/>
</dbReference>
<evidence type="ECO:0000313" key="3">
    <source>
        <dbReference type="EMBL" id="VDD86674.1"/>
    </source>
</evidence>
<evidence type="ECO:0000259" key="1">
    <source>
        <dbReference type="Pfam" id="PF00266"/>
    </source>
</evidence>
<dbReference type="SUPFAM" id="SSF52402">
    <property type="entry name" value="Adenine nucleotide alpha hydrolases-like"/>
    <property type="match status" value="1"/>
</dbReference>
<dbReference type="STRING" id="51028.A0A0N4UX60"/>
<dbReference type="Pfam" id="PF00266">
    <property type="entry name" value="Aminotran_5"/>
    <property type="match status" value="1"/>
</dbReference>
<gene>
    <name evidence="3" type="ORF">EVEC_LOCUS1817</name>
</gene>
<reference evidence="3 4" key="2">
    <citation type="submission" date="2018-10" db="EMBL/GenBank/DDBJ databases">
        <authorList>
            <consortium name="Pathogen Informatics"/>
        </authorList>
    </citation>
    <scope>NUCLEOTIDE SEQUENCE [LARGE SCALE GENOMIC DNA]</scope>
</reference>
<organism evidence="5">
    <name type="scientific">Enterobius vermicularis</name>
    <name type="common">Human pinworm</name>
    <dbReference type="NCBI Taxonomy" id="51028"/>
    <lineage>
        <taxon>Eukaryota</taxon>
        <taxon>Metazoa</taxon>
        <taxon>Ecdysozoa</taxon>
        <taxon>Nematoda</taxon>
        <taxon>Chromadorea</taxon>
        <taxon>Rhabditida</taxon>
        <taxon>Spirurina</taxon>
        <taxon>Oxyuridomorpha</taxon>
        <taxon>Oxyuroidea</taxon>
        <taxon>Oxyuridae</taxon>
        <taxon>Enterobius</taxon>
    </lineage>
</organism>
<dbReference type="Proteomes" id="UP000274131">
    <property type="component" value="Unassembled WGS sequence"/>
</dbReference>
<dbReference type="AlphaFoldDB" id="A0A0N4UX60"/>
<dbReference type="InterPro" id="IPR000192">
    <property type="entry name" value="Aminotrans_V_dom"/>
</dbReference>
<dbReference type="PANTHER" id="PTHR43686:SF1">
    <property type="entry name" value="AMINOTRAN_5 DOMAIN-CONTAINING PROTEIN"/>
    <property type="match status" value="1"/>
</dbReference>
<dbReference type="SUPFAM" id="SSF53383">
    <property type="entry name" value="PLP-dependent transferases"/>
    <property type="match status" value="1"/>
</dbReference>
<dbReference type="PANTHER" id="PTHR43686">
    <property type="entry name" value="SULFURTRANSFERASE-RELATED"/>
    <property type="match status" value="1"/>
</dbReference>
<feature type="domain" description="Aminotransferase class V" evidence="1">
    <location>
        <begin position="57"/>
        <end position="413"/>
    </location>
</feature>
<dbReference type="InterPro" id="IPR014729">
    <property type="entry name" value="Rossmann-like_a/b/a_fold"/>
</dbReference>
<evidence type="ECO:0000313" key="5">
    <source>
        <dbReference type="WBParaSite" id="EVEC_0000210901-mRNA-1"/>
    </source>
</evidence>
<dbReference type="InterPro" id="IPR015424">
    <property type="entry name" value="PyrdxlP-dep_Trfase"/>
</dbReference>
<name>A0A0N4UX60_ENTVE</name>
<protein>
    <submittedName>
        <fullName evidence="5">Aminotran_5 domain-containing protein</fullName>
    </submittedName>
</protein>
<accession>A0A0N4UX60</accession>
<proteinExistence type="predicted"/>
<reference evidence="5" key="1">
    <citation type="submission" date="2017-02" db="UniProtKB">
        <authorList>
            <consortium name="WormBaseParasite"/>
        </authorList>
    </citation>
    <scope>IDENTIFICATION</scope>
</reference>
<evidence type="ECO:0000259" key="2">
    <source>
        <dbReference type="Pfam" id="PF01171"/>
    </source>
</evidence>
<dbReference type="InterPro" id="IPR015421">
    <property type="entry name" value="PyrdxlP-dep_Trfase_major"/>
</dbReference>
<feature type="domain" description="tRNA(Ile)-lysidine/2-thiocytidine synthase N-terminal" evidence="2">
    <location>
        <begin position="715"/>
        <end position="823"/>
    </location>
</feature>
<dbReference type="Gene3D" id="3.40.640.10">
    <property type="entry name" value="Type I PLP-dependent aspartate aminotransferase-like (Major domain)"/>
    <property type="match status" value="1"/>
</dbReference>
<dbReference type="InterPro" id="IPR011063">
    <property type="entry name" value="TilS/TtcA_N"/>
</dbReference>
<dbReference type="Pfam" id="PF01171">
    <property type="entry name" value="ATP_bind_3"/>
    <property type="match status" value="1"/>
</dbReference>